<organism evidence="1 2">
    <name type="scientific">Pelagomonas calceolata</name>
    <dbReference type="NCBI Taxonomy" id="35677"/>
    <lineage>
        <taxon>Eukaryota</taxon>
        <taxon>Sar</taxon>
        <taxon>Stramenopiles</taxon>
        <taxon>Ochrophyta</taxon>
        <taxon>Pelagophyceae</taxon>
        <taxon>Pelagomonadales</taxon>
        <taxon>Pelagomonadaceae</taxon>
        <taxon>Pelagomonas</taxon>
    </lineage>
</organism>
<protein>
    <submittedName>
        <fullName evidence="1">Uncharacterized protein</fullName>
    </submittedName>
</protein>
<dbReference type="Proteomes" id="UP000789595">
    <property type="component" value="Unassembled WGS sequence"/>
</dbReference>
<comment type="caution">
    <text evidence="1">The sequence shown here is derived from an EMBL/GenBank/DDBJ whole genome shotgun (WGS) entry which is preliminary data.</text>
</comment>
<dbReference type="AlphaFoldDB" id="A0A8J2X2U2"/>
<gene>
    <name evidence="1" type="ORF">PECAL_3P20770</name>
</gene>
<dbReference type="EMBL" id="CAKKNE010000003">
    <property type="protein sequence ID" value="CAH0372101.1"/>
    <property type="molecule type" value="Genomic_DNA"/>
</dbReference>
<evidence type="ECO:0000313" key="1">
    <source>
        <dbReference type="EMBL" id="CAH0372101.1"/>
    </source>
</evidence>
<accession>A0A8J2X2U2</accession>
<proteinExistence type="predicted"/>
<keyword evidence="2" id="KW-1185">Reference proteome</keyword>
<reference evidence="1" key="1">
    <citation type="submission" date="2021-11" db="EMBL/GenBank/DDBJ databases">
        <authorList>
            <consortium name="Genoscope - CEA"/>
            <person name="William W."/>
        </authorList>
    </citation>
    <scope>NUCLEOTIDE SEQUENCE</scope>
</reference>
<sequence length="326" mass="35601">MGAKYERRRRRRRIIVVALVAAVVSLIAYATAPTSPKEPDRYPCDALFAEHDAKAPDQSANDPLDALLDTNLLLSCFGVIKHWRTATLPLMRLSIQHEGGEDVQDVDGAQPLKYALRAADAAIREMPPQGLVVVTSASQAWPLIAALRARDDIDVASSRRNVDAALVVRRRNSSPPSLERLDLRTLTKLEWPPSAEVLETLELPQEAFPQPMEPSDLLRWLSPTLHEPFSPEKARAARDAAHWRASCYSSLKSDGALAAKPCFQAHERHQRLWHTPSSYDSVPLGLVAAAHGDVSAAVSALTAAYKTDPAATQKLLERAAAAIAPT</sequence>
<name>A0A8J2X2U2_9STRA</name>
<evidence type="ECO:0000313" key="2">
    <source>
        <dbReference type="Proteomes" id="UP000789595"/>
    </source>
</evidence>